<accession>A0A8H8WZY2</accession>
<proteinExistence type="predicted"/>
<dbReference type="AlphaFoldDB" id="A0A8H8WZY2"/>
<reference evidence="2" key="1">
    <citation type="submission" date="2020-11" db="EMBL/GenBank/DDBJ databases">
        <title>Complete genome sequence of a novel pathogenic Methylobacterium strain isolated from rice in Vietnam.</title>
        <authorList>
            <person name="Lai K."/>
            <person name="Okazaki S."/>
            <person name="Higashi K."/>
            <person name="Mori H."/>
            <person name="Toyoda A."/>
            <person name="Kurokawa K."/>
        </authorList>
    </citation>
    <scope>NUCLEOTIDE SEQUENCE</scope>
    <source>
        <strain evidence="2">VL1</strain>
        <plasmid evidence="2">pVL1_1</plasmid>
    </source>
</reference>
<feature type="signal peptide" evidence="1">
    <location>
        <begin position="1"/>
        <end position="20"/>
    </location>
</feature>
<feature type="chain" id="PRO_5034553591" evidence="1">
    <location>
        <begin position="21"/>
        <end position="168"/>
    </location>
</feature>
<sequence>MQKILLSVSMVIISTICAKAQSEYETATYVLIGEHNRSTASNDYLSPARDNGDRWRMAKRVERIDSCKYQLITDWTTLHPNGTESFVKNIERFDLNALSSADLDPTTIGQQRIELRGHEFACWTSIRGDKATDFGCRNKSLISIAGDTQVWIRAYAHLRANFCKGRAF</sequence>
<evidence type="ECO:0000313" key="2">
    <source>
        <dbReference type="EMBL" id="BCM87593.1"/>
    </source>
</evidence>
<gene>
    <name evidence="2" type="ORF">mvi_60540</name>
</gene>
<evidence type="ECO:0000256" key="1">
    <source>
        <dbReference type="SAM" id="SignalP"/>
    </source>
</evidence>
<keyword evidence="1" id="KW-0732">Signal</keyword>
<keyword evidence="2" id="KW-0614">Plasmid</keyword>
<evidence type="ECO:0000313" key="3">
    <source>
        <dbReference type="Proteomes" id="UP000663508"/>
    </source>
</evidence>
<organism evidence="2 3">
    <name type="scientific">Methylobacterium indicum</name>
    <dbReference type="NCBI Taxonomy" id="1775910"/>
    <lineage>
        <taxon>Bacteria</taxon>
        <taxon>Pseudomonadati</taxon>
        <taxon>Pseudomonadota</taxon>
        <taxon>Alphaproteobacteria</taxon>
        <taxon>Hyphomicrobiales</taxon>
        <taxon>Methylobacteriaceae</taxon>
        <taxon>Methylobacterium</taxon>
    </lineage>
</organism>
<name>A0A8H8WZY2_9HYPH</name>
<dbReference type="Proteomes" id="UP000663508">
    <property type="component" value="Plasmid pVL1_1"/>
</dbReference>
<geneLocation type="plasmid" evidence="2 3">
    <name>pVL1_1</name>
</geneLocation>
<protein>
    <submittedName>
        <fullName evidence="2">Uncharacterized protein</fullName>
    </submittedName>
</protein>
<dbReference type="KEGG" id="mind:mvi_60540"/>
<dbReference type="EMBL" id="AP024146">
    <property type="protein sequence ID" value="BCM87593.1"/>
    <property type="molecule type" value="Genomic_DNA"/>
</dbReference>